<feature type="compositionally biased region" description="Basic and acidic residues" evidence="6">
    <location>
        <begin position="176"/>
        <end position="209"/>
    </location>
</feature>
<dbReference type="PANTHER" id="PTHR12191">
    <property type="entry name" value="SOLUTE CARRIER FAMILY 39"/>
    <property type="match status" value="1"/>
</dbReference>
<dbReference type="GO" id="GO:0005886">
    <property type="term" value="C:plasma membrane"/>
    <property type="evidence" value="ECO:0007669"/>
    <property type="project" value="TreeGrafter"/>
</dbReference>
<feature type="compositionally biased region" description="Polar residues" evidence="6">
    <location>
        <begin position="608"/>
        <end position="623"/>
    </location>
</feature>
<feature type="compositionally biased region" description="Basic residues" evidence="6">
    <location>
        <begin position="645"/>
        <end position="658"/>
    </location>
</feature>
<accession>A0A315VSL5</accession>
<feature type="transmembrane region" description="Helical" evidence="7">
    <location>
        <begin position="429"/>
        <end position="456"/>
    </location>
</feature>
<evidence type="ECO:0000256" key="4">
    <source>
        <dbReference type="ARBA" id="ARBA00022989"/>
    </source>
</evidence>
<feature type="transmembrane region" description="Helical" evidence="7">
    <location>
        <begin position="740"/>
        <end position="761"/>
    </location>
</feature>
<dbReference type="InterPro" id="IPR050799">
    <property type="entry name" value="ZIP_Transporter"/>
</dbReference>
<feature type="compositionally biased region" description="Basic and acidic residues" evidence="6">
    <location>
        <begin position="568"/>
        <end position="586"/>
    </location>
</feature>
<evidence type="ECO:0000256" key="1">
    <source>
        <dbReference type="ARBA" id="ARBA00004141"/>
    </source>
</evidence>
<feature type="compositionally biased region" description="Basic residues" evidence="6">
    <location>
        <begin position="267"/>
        <end position="285"/>
    </location>
</feature>
<evidence type="ECO:0000256" key="7">
    <source>
        <dbReference type="SAM" id="Phobius"/>
    </source>
</evidence>
<feature type="compositionally biased region" description="Basic and acidic residues" evidence="6">
    <location>
        <begin position="243"/>
        <end position="260"/>
    </location>
</feature>
<evidence type="ECO:0000256" key="2">
    <source>
        <dbReference type="ARBA" id="ARBA00006939"/>
    </source>
</evidence>
<dbReference type="GO" id="GO:0005385">
    <property type="term" value="F:zinc ion transmembrane transporter activity"/>
    <property type="evidence" value="ECO:0007669"/>
    <property type="project" value="TreeGrafter"/>
</dbReference>
<feature type="compositionally biased region" description="Polar residues" evidence="6">
    <location>
        <begin position="321"/>
        <end position="331"/>
    </location>
</feature>
<feature type="compositionally biased region" description="Polar residues" evidence="6">
    <location>
        <begin position="216"/>
        <end position="242"/>
    </location>
</feature>
<dbReference type="GO" id="GO:0071578">
    <property type="term" value="P:zinc ion import across plasma membrane"/>
    <property type="evidence" value="ECO:0007669"/>
    <property type="project" value="TreeGrafter"/>
</dbReference>
<keyword evidence="4 7" id="KW-1133">Transmembrane helix</keyword>
<dbReference type="AlphaFoldDB" id="A0A315VSL5"/>
<protein>
    <submittedName>
        <fullName evidence="8">Uncharacterized protein</fullName>
    </submittedName>
</protein>
<comment type="similarity">
    <text evidence="2">Belongs to the ZIP transporter (TC 2.A.5) family.</text>
</comment>
<dbReference type="InterPro" id="IPR003689">
    <property type="entry name" value="ZIP"/>
</dbReference>
<feature type="compositionally biased region" description="Basic and acidic residues" evidence="6">
    <location>
        <begin position="332"/>
        <end position="343"/>
    </location>
</feature>
<evidence type="ECO:0000313" key="9">
    <source>
        <dbReference type="Proteomes" id="UP000250572"/>
    </source>
</evidence>
<dbReference type="EMBL" id="NHOQ01001193">
    <property type="protein sequence ID" value="PWA26232.1"/>
    <property type="molecule type" value="Genomic_DNA"/>
</dbReference>
<organism evidence="8 9">
    <name type="scientific">Gambusia affinis</name>
    <name type="common">Western mosquitofish</name>
    <name type="synonym">Heterandria affinis</name>
    <dbReference type="NCBI Taxonomy" id="33528"/>
    <lineage>
        <taxon>Eukaryota</taxon>
        <taxon>Metazoa</taxon>
        <taxon>Chordata</taxon>
        <taxon>Craniata</taxon>
        <taxon>Vertebrata</taxon>
        <taxon>Euteleostomi</taxon>
        <taxon>Actinopterygii</taxon>
        <taxon>Neopterygii</taxon>
        <taxon>Teleostei</taxon>
        <taxon>Neoteleostei</taxon>
        <taxon>Acanthomorphata</taxon>
        <taxon>Ovalentaria</taxon>
        <taxon>Atherinomorphae</taxon>
        <taxon>Cyprinodontiformes</taxon>
        <taxon>Poeciliidae</taxon>
        <taxon>Poeciliinae</taxon>
        <taxon>Gambusia</taxon>
    </lineage>
</organism>
<feature type="transmembrane region" description="Helical" evidence="7">
    <location>
        <begin position="463"/>
        <end position="485"/>
    </location>
</feature>
<feature type="transmembrane region" description="Helical" evidence="7">
    <location>
        <begin position="808"/>
        <end position="827"/>
    </location>
</feature>
<feature type="transmembrane region" description="Helical" evidence="7">
    <location>
        <begin position="767"/>
        <end position="788"/>
    </location>
</feature>
<dbReference type="PANTHER" id="PTHR12191:SF14">
    <property type="entry name" value="ZINC TRANSPORTER ZIP10"/>
    <property type="match status" value="1"/>
</dbReference>
<feature type="transmembrane region" description="Helical" evidence="7">
    <location>
        <begin position="513"/>
        <end position="533"/>
    </location>
</feature>
<dbReference type="GO" id="GO:0140410">
    <property type="term" value="F:monoatomic cation:bicarbonate symporter activity"/>
    <property type="evidence" value="ECO:0007669"/>
    <property type="project" value="TreeGrafter"/>
</dbReference>
<dbReference type="STRING" id="33528.ENSGAFP00000014840"/>
<dbReference type="GO" id="GO:0030003">
    <property type="term" value="P:intracellular monoatomic cation homeostasis"/>
    <property type="evidence" value="ECO:0007669"/>
    <property type="project" value="TreeGrafter"/>
</dbReference>
<name>A0A315VSL5_GAMAF</name>
<feature type="region of interest" description="Disordered" evidence="6">
    <location>
        <begin position="176"/>
        <end position="345"/>
    </location>
</feature>
<keyword evidence="9" id="KW-1185">Reference proteome</keyword>
<evidence type="ECO:0000256" key="3">
    <source>
        <dbReference type="ARBA" id="ARBA00022692"/>
    </source>
</evidence>
<evidence type="ECO:0000256" key="6">
    <source>
        <dbReference type="SAM" id="MobiDB-lite"/>
    </source>
</evidence>
<proteinExistence type="inferred from homology"/>
<evidence type="ECO:0000256" key="5">
    <source>
        <dbReference type="ARBA" id="ARBA00023136"/>
    </source>
</evidence>
<comment type="caution">
    <text evidence="8">The sequence shown here is derived from an EMBL/GenBank/DDBJ whole genome shotgun (WGS) entry which is preliminary data.</text>
</comment>
<dbReference type="Proteomes" id="UP000250572">
    <property type="component" value="Unassembled WGS sequence"/>
</dbReference>
<evidence type="ECO:0000313" key="8">
    <source>
        <dbReference type="EMBL" id="PWA26232.1"/>
    </source>
</evidence>
<feature type="region of interest" description="Disordered" evidence="6">
    <location>
        <begin position="605"/>
        <end position="667"/>
    </location>
</feature>
<reference evidence="8 9" key="1">
    <citation type="journal article" date="2018" name="G3 (Bethesda)">
        <title>A High-Quality Reference Genome for the Invasive Mosquitofish Gambusia affinis Using a Chicago Library.</title>
        <authorList>
            <person name="Hoffberg S.L."/>
            <person name="Troendle N.J."/>
            <person name="Glenn T.C."/>
            <person name="Mahmud O."/>
            <person name="Louha S."/>
            <person name="Chalopin D."/>
            <person name="Bennetzen J.L."/>
            <person name="Mauricio R."/>
        </authorList>
    </citation>
    <scope>NUCLEOTIDE SEQUENCE [LARGE SCALE GENOMIC DNA]</scope>
    <source>
        <strain evidence="8">NE01/NJP1002.9</strain>
        <tissue evidence="8">Muscle</tissue>
    </source>
</reference>
<dbReference type="Pfam" id="PF02535">
    <property type="entry name" value="Zip"/>
    <property type="match status" value="1"/>
</dbReference>
<keyword evidence="5 7" id="KW-0472">Membrane</keyword>
<gene>
    <name evidence="8" type="ORF">CCH79_00013743</name>
</gene>
<sequence length="837" mass="93690">MFSPCENHMKQLKARITTVLKLESSVINLVNKLAAKTPPQGTNNEDTMRVHVHTKFCFLCVLTFIFHHCNHCHADGHDHPTVRHQHNDRQISEAPYVRATSESDAEEGGPLEEEQRFYIQKLFRRYGQKDRLDFQGFQSLLISLGLGEVKLVGVDHEDLGHDHVAHLDLLDVQEGLHSHTSSSDDHNHDHHNHDHHSHDHHDHSHDHHDHKPRPPQTEQVPTRCSHTTASSPPTGEPSGNQEQSDHDRRDYSRDEDHPHQQTEVQTSRKHLTSVHHGHRNHRHDRHNLTDGQLEPPVGPTQNPPRRTRRPGKVRGQRRPNKSPTPETTQSGGHDHPHKDKREAPGVAAVVPGSPAVTEHPGGMTHQHEECLNLTQLLTYYGLHPDSVISPSEFTYLCPALLYQIDSRVCIRHYHQMEVEQEALEPISSVWVWIWGFVSITIISLLSLLGVVLVPILKQSCFKFLLTFLVALAVGTLSGDALLHLLPHSQGHHDHSQQDADVDLLTAFDGVWKGLTALAGIYLLFIIEHCIGMFKHYRDQRVRWVGQSEPTIRTAHQNRLIPAVVSPQELRRQHQERNIGRKLSDHQLSRRSDAEWLNLKPLAEDPESSAVSCDNTHNDTQLSDLQPPDSPTTKTPLAPGTDGGRKARKHGHGHGHGHSHGGNCHSDQEMKDAGIASIAWMVIMGDGMHNFSDGLAIGAAFSSNITGGISTSVAVFCHELPHELGDFAVLLKAGMSVKQAIVYNLLSALMAYVGMLIGTAVGQYTHSLTNWIFAITAGMFLYVALVDMLPEMLHGDSEEHKRCHLGHFILQNVGLLTGFAIMLLIAIFEERIVFDFGF</sequence>
<feature type="region of interest" description="Disordered" evidence="6">
    <location>
        <begin position="565"/>
        <end position="586"/>
    </location>
</feature>
<comment type="subcellular location">
    <subcellularLocation>
        <location evidence="1">Membrane</location>
        <topology evidence="1">Multi-pass membrane protein</topology>
    </subcellularLocation>
</comment>
<keyword evidence="3 7" id="KW-0812">Transmembrane</keyword>
<feature type="compositionally biased region" description="Basic residues" evidence="6">
    <location>
        <begin position="305"/>
        <end position="320"/>
    </location>
</feature>